<evidence type="ECO:0000256" key="3">
    <source>
        <dbReference type="ARBA" id="ARBA00022723"/>
    </source>
</evidence>
<evidence type="ECO:0000313" key="9">
    <source>
        <dbReference type="EMBL" id="SFT69622.1"/>
    </source>
</evidence>
<comment type="subcellular location">
    <subcellularLocation>
        <location evidence="1">Cell envelope</location>
    </subcellularLocation>
</comment>
<dbReference type="PANTHER" id="PTHR30600:SF10">
    <property type="entry name" value="BLL6722 PROTEIN"/>
    <property type="match status" value="1"/>
</dbReference>
<dbReference type="Proteomes" id="UP000236454">
    <property type="component" value="Unassembled WGS sequence"/>
</dbReference>
<evidence type="ECO:0000259" key="8">
    <source>
        <dbReference type="PROSITE" id="PS51007"/>
    </source>
</evidence>
<name>A0A1I7A3Y3_9FLAO</name>
<keyword evidence="9" id="KW-0575">Peroxidase</keyword>
<dbReference type="GO" id="GO:0009055">
    <property type="term" value="F:electron transfer activity"/>
    <property type="evidence" value="ECO:0007669"/>
    <property type="project" value="InterPro"/>
</dbReference>
<dbReference type="Pfam" id="PF03150">
    <property type="entry name" value="CCP_MauG"/>
    <property type="match status" value="1"/>
</dbReference>
<keyword evidence="2 7" id="KW-0349">Heme</keyword>
<evidence type="ECO:0000256" key="7">
    <source>
        <dbReference type="PROSITE-ProRule" id="PRU00433"/>
    </source>
</evidence>
<accession>A0A1I7A3Y3</accession>
<dbReference type="GO" id="GO:0020037">
    <property type="term" value="F:heme binding"/>
    <property type="evidence" value="ECO:0007669"/>
    <property type="project" value="InterPro"/>
</dbReference>
<dbReference type="SUPFAM" id="SSF46626">
    <property type="entry name" value="Cytochrome c"/>
    <property type="match status" value="2"/>
</dbReference>
<evidence type="ECO:0000256" key="5">
    <source>
        <dbReference type="ARBA" id="ARBA00023002"/>
    </source>
</evidence>
<evidence type="ECO:0000313" key="10">
    <source>
        <dbReference type="Proteomes" id="UP000236454"/>
    </source>
</evidence>
<dbReference type="InterPro" id="IPR051395">
    <property type="entry name" value="Cytochrome_c_Peroxidase/MauG"/>
</dbReference>
<dbReference type="GO" id="GO:0046872">
    <property type="term" value="F:metal ion binding"/>
    <property type="evidence" value="ECO:0007669"/>
    <property type="project" value="UniProtKB-KW"/>
</dbReference>
<evidence type="ECO:0000256" key="4">
    <source>
        <dbReference type="ARBA" id="ARBA00022729"/>
    </source>
</evidence>
<evidence type="ECO:0000256" key="6">
    <source>
        <dbReference type="ARBA" id="ARBA00023004"/>
    </source>
</evidence>
<dbReference type="EMBL" id="FPAS01000002">
    <property type="protein sequence ID" value="SFT69622.1"/>
    <property type="molecule type" value="Genomic_DNA"/>
</dbReference>
<dbReference type="InterPro" id="IPR004852">
    <property type="entry name" value="Di-haem_cyt_c_peroxidsae"/>
</dbReference>
<dbReference type="InterPro" id="IPR038352">
    <property type="entry name" value="Imelysin_sf"/>
</dbReference>
<dbReference type="PANTHER" id="PTHR30600">
    <property type="entry name" value="CYTOCHROME C PEROXIDASE-RELATED"/>
    <property type="match status" value="1"/>
</dbReference>
<keyword evidence="10" id="KW-1185">Reference proteome</keyword>
<dbReference type="AlphaFoldDB" id="A0A1I7A3Y3"/>
<gene>
    <name evidence="9" type="ORF">SAMN05216474_1874</name>
</gene>
<keyword evidence="3 7" id="KW-0479">Metal-binding</keyword>
<dbReference type="STRING" id="477690.SAMN05216474_1874"/>
<organism evidence="9 10">
    <name type="scientific">Lishizhenia tianjinensis</name>
    <dbReference type="NCBI Taxonomy" id="477690"/>
    <lineage>
        <taxon>Bacteria</taxon>
        <taxon>Pseudomonadati</taxon>
        <taxon>Bacteroidota</taxon>
        <taxon>Flavobacteriia</taxon>
        <taxon>Flavobacteriales</taxon>
        <taxon>Crocinitomicaceae</taxon>
        <taxon>Lishizhenia</taxon>
    </lineage>
</organism>
<evidence type="ECO:0000256" key="2">
    <source>
        <dbReference type="ARBA" id="ARBA00022617"/>
    </source>
</evidence>
<feature type="domain" description="Cytochrome c" evidence="8">
    <location>
        <begin position="300"/>
        <end position="428"/>
    </location>
</feature>
<feature type="domain" description="Cytochrome c" evidence="8">
    <location>
        <begin position="453"/>
        <end position="595"/>
    </location>
</feature>
<keyword evidence="6 7" id="KW-0408">Iron</keyword>
<dbReference type="GO" id="GO:0004130">
    <property type="term" value="F:cytochrome-c peroxidase activity"/>
    <property type="evidence" value="ECO:0007669"/>
    <property type="project" value="TreeGrafter"/>
</dbReference>
<dbReference type="GO" id="GO:0030313">
    <property type="term" value="C:cell envelope"/>
    <property type="evidence" value="ECO:0007669"/>
    <property type="project" value="UniProtKB-SubCell"/>
</dbReference>
<protein>
    <submittedName>
        <fullName evidence="9">Cytochrome c peroxidase</fullName>
    </submittedName>
</protein>
<sequence length="601" mass="67972">MFTLLSVGVMLGSLMMMSSSRSLEYYEVNSSAHQRVKKYYGEELSALKNSLLQLKSLAENADQNRLQEVFVESRLHYKHIEFIVEYFFRETALKVNGPNLLEATPSMPNMPLYPSGFQVVEEFVYSQEELNREALMDEVDGLLEGIEKLTQLESAVLLDDANLIYALKLNMYRLITKGITGFDSPVSLNSVKEAEFTLEAMDEVLGYLEHVNDLSILTKQSIVYLQNYSGSFDDFNRADFIRVYLNPLTAAIQEYTKREKIGYPNHLDFAIRKDAKHMFEENAFDLSFFAPQDALELTPENVALGKRLFEEKKLSVDGSRNCASCHNPQLAFTDGLKVNTVLGKNEGLLRNTPTLVNAGYQSTQFYDGRVAFLEDQAHAVITNKQEMGGVFTDIIKSLLKDKSYQKAFQEVYGEKSITDREIKLALAAFTRSLSAMNSPFDQYMRGDDEALATGEINGFNLFMGKAKCATCHFAPLFNGVAPPFYEKMESEVLGLPVANVEEGAVLDGDLGKYEIYKIQHHKRAFKTTTVRNVALTAPYMHNGVFNTLEEVVDFYNEGGGKKYGFELENQTLPFDQLNLTDEEQKHIVLFMQALTDTTYLQ</sequence>
<proteinExistence type="predicted"/>
<dbReference type="InterPro" id="IPR009056">
    <property type="entry name" value="Cyt_c-like_dom"/>
</dbReference>
<reference evidence="9 10" key="1">
    <citation type="submission" date="2016-10" db="EMBL/GenBank/DDBJ databases">
        <authorList>
            <person name="de Groot N.N."/>
        </authorList>
    </citation>
    <scope>NUCLEOTIDE SEQUENCE [LARGE SCALE GENOMIC DNA]</scope>
    <source>
        <strain evidence="9 10">CGMCC 1.7005</strain>
    </source>
</reference>
<keyword evidence="5" id="KW-0560">Oxidoreductase</keyword>
<dbReference type="InterPro" id="IPR036909">
    <property type="entry name" value="Cyt_c-like_dom_sf"/>
</dbReference>
<dbReference type="Gene3D" id="1.20.1420.20">
    <property type="entry name" value="M75 peptidase, HXXE motif"/>
    <property type="match status" value="1"/>
</dbReference>
<evidence type="ECO:0000256" key="1">
    <source>
        <dbReference type="ARBA" id="ARBA00004196"/>
    </source>
</evidence>
<dbReference type="PROSITE" id="PS51007">
    <property type="entry name" value="CYTC"/>
    <property type="match status" value="2"/>
</dbReference>
<dbReference type="Gene3D" id="1.10.760.10">
    <property type="entry name" value="Cytochrome c-like domain"/>
    <property type="match status" value="2"/>
</dbReference>
<keyword evidence="4" id="KW-0732">Signal</keyword>